<name>A0A420ZB61_UNCK3</name>
<proteinExistence type="predicted"/>
<gene>
    <name evidence="1" type="ORF">DRH29_05455</name>
</gene>
<evidence type="ECO:0000313" key="1">
    <source>
        <dbReference type="EMBL" id="RLC35968.1"/>
    </source>
</evidence>
<comment type="caution">
    <text evidence="1">The sequence shown here is derived from an EMBL/GenBank/DDBJ whole genome shotgun (WGS) entry which is preliminary data.</text>
</comment>
<evidence type="ECO:0000313" key="2">
    <source>
        <dbReference type="Proteomes" id="UP000281261"/>
    </source>
</evidence>
<protein>
    <submittedName>
        <fullName evidence="1">Uncharacterized protein</fullName>
    </submittedName>
</protein>
<accession>A0A420ZB61</accession>
<dbReference type="EMBL" id="QMNG01000099">
    <property type="protein sequence ID" value="RLC35968.1"/>
    <property type="molecule type" value="Genomic_DNA"/>
</dbReference>
<dbReference type="AlphaFoldDB" id="A0A420ZB61"/>
<organism evidence="1 2">
    <name type="scientific">candidate division Kazan bacterium</name>
    <dbReference type="NCBI Taxonomy" id="2202143"/>
    <lineage>
        <taxon>Bacteria</taxon>
        <taxon>Bacteria division Kazan-3B-28</taxon>
    </lineage>
</organism>
<reference evidence="1 2" key="1">
    <citation type="submission" date="2018-06" db="EMBL/GenBank/DDBJ databases">
        <title>Extensive metabolic versatility and redundancy in microbially diverse, dynamic hydrothermal sediments.</title>
        <authorList>
            <person name="Dombrowski N."/>
            <person name="Teske A."/>
            <person name="Baker B.J."/>
        </authorList>
    </citation>
    <scope>NUCLEOTIDE SEQUENCE [LARGE SCALE GENOMIC DNA]</scope>
    <source>
        <strain evidence="1">B79_G16</strain>
    </source>
</reference>
<dbReference type="Proteomes" id="UP000281261">
    <property type="component" value="Unassembled WGS sequence"/>
</dbReference>
<sequence length="149" mass="17270">MKVKKVKPKKYRTKYAGTRGKGVYVTLPFDPRKGVCEACGRSVHEGEIKSTALHHWWYAYKPATVAKNPLLALENTSELCYGCHQIADAIRLLLYSRPERVAKVARLLRGKQRLRFLQVLEAIMKEMLKNEKNIRERVYKIIRVKENAT</sequence>